<dbReference type="Proteomes" id="UP001189429">
    <property type="component" value="Unassembled WGS sequence"/>
</dbReference>
<keyword evidence="1" id="KW-0233">DNA recombination</keyword>
<name>A0ABN9XDI3_9DINO</name>
<comment type="caution">
    <text evidence="3">The sequence shown here is derived from an EMBL/GenBank/DDBJ whole genome shotgun (WGS) entry which is preliminary data.</text>
</comment>
<dbReference type="Gene3D" id="1.10.443.10">
    <property type="entry name" value="Intergrase catalytic core"/>
    <property type="match status" value="1"/>
</dbReference>
<proteinExistence type="predicted"/>
<dbReference type="EMBL" id="CAUYUJ010020148">
    <property type="protein sequence ID" value="CAK0896163.1"/>
    <property type="molecule type" value="Genomic_DNA"/>
</dbReference>
<feature type="region of interest" description="Disordered" evidence="2">
    <location>
        <begin position="737"/>
        <end position="764"/>
    </location>
</feature>
<feature type="region of interest" description="Disordered" evidence="2">
    <location>
        <begin position="412"/>
        <end position="483"/>
    </location>
</feature>
<evidence type="ECO:0000313" key="3">
    <source>
        <dbReference type="EMBL" id="CAK0896163.1"/>
    </source>
</evidence>
<evidence type="ECO:0000313" key="4">
    <source>
        <dbReference type="Proteomes" id="UP001189429"/>
    </source>
</evidence>
<evidence type="ECO:0000256" key="2">
    <source>
        <dbReference type="SAM" id="MobiDB-lite"/>
    </source>
</evidence>
<dbReference type="InterPro" id="IPR011010">
    <property type="entry name" value="DNA_brk_join_enz"/>
</dbReference>
<organism evidence="3 4">
    <name type="scientific">Prorocentrum cordatum</name>
    <dbReference type="NCBI Taxonomy" id="2364126"/>
    <lineage>
        <taxon>Eukaryota</taxon>
        <taxon>Sar</taxon>
        <taxon>Alveolata</taxon>
        <taxon>Dinophyceae</taxon>
        <taxon>Prorocentrales</taxon>
        <taxon>Prorocentraceae</taxon>
        <taxon>Prorocentrum</taxon>
    </lineage>
</organism>
<evidence type="ECO:0000256" key="1">
    <source>
        <dbReference type="ARBA" id="ARBA00023172"/>
    </source>
</evidence>
<protein>
    <submittedName>
        <fullName evidence="3">Uncharacterized protein</fullName>
    </submittedName>
</protein>
<gene>
    <name evidence="3" type="ORF">PCOR1329_LOCUS74707</name>
</gene>
<feature type="non-terminal residue" evidence="3">
    <location>
        <position position="1371"/>
    </location>
</feature>
<sequence>MAAPHQLIAAGLAEGDFLAVRYRVGGRRLWHRRLVVALVPGGTTVAGIMTPDLDEYGEDVADQANIAEWTMLPLGTIGPAAPAMGNDDVYDFRHIPLQAAVDAARTAAYARRGAVPVGPIVVNLAGRVGAGGPVGAAPPAAGGAAAAAAGGPGGGGGLAGLVAALGGPAGGPAVAAAAPAALVPVAAPAAPAAGAGAPPAGPGAAAAILGAPVAPAALAAPGAPAAAAAAPAAGAPAAPAVAGPGGDARIFGVVVDARGVRHVDFRTAVTRMTELPWPDWPVRGPRTLRWVAEFMAQRSGTPTAHHQRWLAETGLDPADPGVEIHQTGCVVLETAITYDQEHATNLAHLELVARSIQVQEEKYRFLVEPDDASAADRSAKMGTSQLAGSVCVCPALRDYLASELQKEMAVAKERRKAPVPQAAMPSLPEGGRLGPPPPSLLQASAGANSAARTSGEAGPPSREDGRQRNLFPLPQLTAADAAPGLFRTRRRARAGHALGHALDRPDEYRDDVSDPSGALRELLAGSALCPDGSGPTTPYVPDLVSWPNVSQPPAPLLGLLGERDAAALQLSDDPSSVVGAGYVDNYFVLGGSPKHVSEQLQAITDDLQRHGLAVHDVEEPSQDCDFLGLSLREGRWLSLRTRDIWRLRAAIRGALRRQLISGFLLRVLTGHITWALLLRREMLCVLGATYAFIQDLVGAAGRVAEKWRYKVEGGAQARARTVGVSEETDAAAADLGYPPSFDSSDNANVGPGGKGAQDELGRSVLDPRPPVDFEEVPAHFIRESAWGSVAAVFVDGQADILALEGGALVLGYRHLLRSTSSFGSRFLVLSDNLPLVLSVGKGRARSRHLQSTLRKICALSVATGSTLSVRWIPSEANPADGHSRGRVGWFSGSRPAPALPGVGLLDHAAALELAAAAAPVLGLSLLERLAVRPSTEKLYRGALSAFASFCARHRLDWTDHASLDSVLVQYMDSEFLLGGGGNMGNVLLAAVAHFLGSLHKRAATQLPRAHRAAAAWARRAPGRTRLPLPRRVAFAIAGVLLRDEHSRLAICILVMFACYLRPGEAAKLRGRHLIAPSASAGTLYQYFGLLLHESGKDPGKTGVNDESILFDREGWLAPLLAALKLSTLPDQPLWGETIAQLPKLFDSACRELSLERLRPHLYSLRRGGASDDMLSQRRSLPEIQRRGRWRSAKSLNRKETKLLDELAWIPPAALELGAFVEDNLMALVEGSLPALLATGRVPAGAAGLLGRRLRRRPVLELFCGAGTIARAMVALGFAAFGLDWSRSPLEDHVAATFQTVVLGWIQSRAVGAVWLGTPCASWTRALRRPLRSALHPLGLPDLNAHEQARVGSVLTAVQSHDESWEHASGEL</sequence>
<keyword evidence="4" id="KW-1185">Reference proteome</keyword>
<dbReference type="SUPFAM" id="SSF56349">
    <property type="entry name" value="DNA breaking-rejoining enzymes"/>
    <property type="match status" value="1"/>
</dbReference>
<accession>A0ABN9XDI3</accession>
<reference evidence="3" key="1">
    <citation type="submission" date="2023-10" db="EMBL/GenBank/DDBJ databases">
        <authorList>
            <person name="Chen Y."/>
            <person name="Shah S."/>
            <person name="Dougan E. K."/>
            <person name="Thang M."/>
            <person name="Chan C."/>
        </authorList>
    </citation>
    <scope>NUCLEOTIDE SEQUENCE [LARGE SCALE GENOMIC DNA]</scope>
</reference>
<dbReference type="InterPro" id="IPR013762">
    <property type="entry name" value="Integrase-like_cat_sf"/>
</dbReference>